<feature type="transmembrane region" description="Helical" evidence="1">
    <location>
        <begin position="41"/>
        <end position="60"/>
    </location>
</feature>
<accession>A0A1J5R2C8</accession>
<sequence>MSIDSFIRIISLCVVLAGVETLHGIARTVVLAPRVGKARALKLSIVSGSALAFGVCWLLVPGIGLAGLAQPFALGLWLALFMAAFDLAMGRLLLRRSWSRALQDFNPASGNDLLFGLLLLVLSPPLVAWLRAPG</sequence>
<evidence type="ECO:0000313" key="2">
    <source>
        <dbReference type="EMBL" id="OIQ89642.1"/>
    </source>
</evidence>
<evidence type="ECO:0000256" key="1">
    <source>
        <dbReference type="SAM" id="Phobius"/>
    </source>
</evidence>
<dbReference type="AlphaFoldDB" id="A0A1J5R2C8"/>
<feature type="transmembrane region" description="Helical" evidence="1">
    <location>
        <begin position="113"/>
        <end position="132"/>
    </location>
</feature>
<dbReference type="EMBL" id="MLJW01000321">
    <property type="protein sequence ID" value="OIQ89642.1"/>
    <property type="molecule type" value="Genomic_DNA"/>
</dbReference>
<organism evidence="2">
    <name type="scientific">mine drainage metagenome</name>
    <dbReference type="NCBI Taxonomy" id="410659"/>
    <lineage>
        <taxon>unclassified sequences</taxon>
        <taxon>metagenomes</taxon>
        <taxon>ecological metagenomes</taxon>
    </lineage>
</organism>
<comment type="caution">
    <text evidence="2">The sequence shown here is derived from an EMBL/GenBank/DDBJ whole genome shotgun (WGS) entry which is preliminary data.</text>
</comment>
<feature type="transmembrane region" description="Helical" evidence="1">
    <location>
        <begin position="72"/>
        <end position="93"/>
    </location>
</feature>
<gene>
    <name evidence="2" type="ORF">GALL_284460</name>
</gene>
<name>A0A1J5R2C8_9ZZZZ</name>
<keyword evidence="1" id="KW-1133">Transmembrane helix</keyword>
<keyword evidence="1" id="KW-0472">Membrane</keyword>
<keyword evidence="1" id="KW-0812">Transmembrane</keyword>
<protein>
    <submittedName>
        <fullName evidence="2">Uncharacterized protein</fullName>
    </submittedName>
</protein>
<proteinExistence type="predicted"/>
<reference evidence="2" key="1">
    <citation type="submission" date="2016-10" db="EMBL/GenBank/DDBJ databases">
        <title>Sequence of Gallionella enrichment culture.</title>
        <authorList>
            <person name="Poehlein A."/>
            <person name="Muehling M."/>
            <person name="Daniel R."/>
        </authorList>
    </citation>
    <scope>NUCLEOTIDE SEQUENCE</scope>
</reference>